<gene>
    <name evidence="2" type="ORF">CVT26_015072</name>
</gene>
<proteinExistence type="predicted"/>
<dbReference type="STRING" id="231916.A0A409XBB0"/>
<feature type="compositionally biased region" description="Low complexity" evidence="1">
    <location>
        <begin position="131"/>
        <end position="165"/>
    </location>
</feature>
<sequence>HRETPILDLFIALKVRQDVLADESELHLDREDSFRDLFEVAQPRARLEDLVREVGGREGVVWVGGGGGGTMGAGGSNSRWSSSLVSLTPPQTPVKAEVEEEEPPAGPSSSIARGQAQAPSHPTPTPKTRRSLFSSLPFMSSSSSSSASTSKKSSPSSSSPSSSSPSPAPAPQQPRPQPLPFSSLSISFSPRRVGLVLNKTKTIAEIQRMGNGRQKEPLESLAERLKLRLALDLDPFDDVSVQDSDSLGPCVWGVGHDEVVVVDSSLLG</sequence>
<dbReference type="EMBL" id="NHYE01003715">
    <property type="protein sequence ID" value="PPQ88079.1"/>
    <property type="molecule type" value="Genomic_DNA"/>
</dbReference>
<keyword evidence="3" id="KW-1185">Reference proteome</keyword>
<feature type="non-terminal residue" evidence="2">
    <location>
        <position position="1"/>
    </location>
</feature>
<dbReference type="AlphaFoldDB" id="A0A409XBB0"/>
<name>A0A409XBB0_9AGAR</name>
<dbReference type="InParanoid" id="A0A409XBB0"/>
<feature type="region of interest" description="Disordered" evidence="1">
    <location>
        <begin position="65"/>
        <end position="185"/>
    </location>
</feature>
<dbReference type="Proteomes" id="UP000284706">
    <property type="component" value="Unassembled WGS sequence"/>
</dbReference>
<feature type="compositionally biased region" description="Gly residues" evidence="1">
    <location>
        <begin position="65"/>
        <end position="75"/>
    </location>
</feature>
<feature type="compositionally biased region" description="Pro residues" evidence="1">
    <location>
        <begin position="166"/>
        <end position="179"/>
    </location>
</feature>
<evidence type="ECO:0000313" key="3">
    <source>
        <dbReference type="Proteomes" id="UP000284706"/>
    </source>
</evidence>
<reference evidence="2 3" key="1">
    <citation type="journal article" date="2018" name="Evol. Lett.">
        <title>Horizontal gene cluster transfer increased hallucinogenic mushroom diversity.</title>
        <authorList>
            <person name="Reynolds H.T."/>
            <person name="Vijayakumar V."/>
            <person name="Gluck-Thaler E."/>
            <person name="Korotkin H.B."/>
            <person name="Matheny P.B."/>
            <person name="Slot J.C."/>
        </authorList>
    </citation>
    <scope>NUCLEOTIDE SEQUENCE [LARGE SCALE GENOMIC DNA]</scope>
    <source>
        <strain evidence="2 3">SRW20</strain>
    </source>
</reference>
<comment type="caution">
    <text evidence="2">The sequence shown here is derived from an EMBL/GenBank/DDBJ whole genome shotgun (WGS) entry which is preliminary data.</text>
</comment>
<evidence type="ECO:0000256" key="1">
    <source>
        <dbReference type="SAM" id="MobiDB-lite"/>
    </source>
</evidence>
<evidence type="ECO:0000313" key="2">
    <source>
        <dbReference type="EMBL" id="PPQ88079.1"/>
    </source>
</evidence>
<organism evidence="2 3">
    <name type="scientific">Gymnopilus dilepis</name>
    <dbReference type="NCBI Taxonomy" id="231916"/>
    <lineage>
        <taxon>Eukaryota</taxon>
        <taxon>Fungi</taxon>
        <taxon>Dikarya</taxon>
        <taxon>Basidiomycota</taxon>
        <taxon>Agaricomycotina</taxon>
        <taxon>Agaricomycetes</taxon>
        <taxon>Agaricomycetidae</taxon>
        <taxon>Agaricales</taxon>
        <taxon>Agaricineae</taxon>
        <taxon>Hymenogastraceae</taxon>
        <taxon>Gymnopilus</taxon>
    </lineage>
</organism>
<protein>
    <submittedName>
        <fullName evidence="2">Uncharacterized protein</fullName>
    </submittedName>
</protein>
<dbReference type="OrthoDB" id="2536866at2759"/>
<feature type="compositionally biased region" description="Low complexity" evidence="1">
    <location>
        <begin position="76"/>
        <end position="86"/>
    </location>
</feature>
<accession>A0A409XBB0</accession>